<accession>A0A0F9GBJ3</accession>
<dbReference type="SUPFAM" id="SSF56784">
    <property type="entry name" value="HAD-like"/>
    <property type="match status" value="1"/>
</dbReference>
<dbReference type="InterPro" id="IPR023214">
    <property type="entry name" value="HAD_sf"/>
</dbReference>
<dbReference type="SMART" id="SM00775">
    <property type="entry name" value="LNS2"/>
    <property type="match status" value="1"/>
</dbReference>
<dbReference type="EMBL" id="LAZR01027080">
    <property type="protein sequence ID" value="KKL66820.1"/>
    <property type="molecule type" value="Genomic_DNA"/>
</dbReference>
<evidence type="ECO:0000256" key="1">
    <source>
        <dbReference type="SAM" id="MobiDB-lite"/>
    </source>
</evidence>
<dbReference type="Pfam" id="PF24694">
    <property type="entry name" value="LNS2_PITM1-3"/>
    <property type="match status" value="1"/>
</dbReference>
<name>A0A0F9GBJ3_9ZZZZ</name>
<evidence type="ECO:0000313" key="3">
    <source>
        <dbReference type="EMBL" id="KKL66820.1"/>
    </source>
</evidence>
<dbReference type="InterPro" id="IPR031315">
    <property type="entry name" value="LNS2/PITP"/>
</dbReference>
<feature type="domain" description="LNS2/PITP" evidence="2">
    <location>
        <begin position="179"/>
        <end position="313"/>
    </location>
</feature>
<sequence length="385" mass="42685">MIDPTVTSQKLRAAGMVLAVFLSWATSPGCADGGQAAQDPLADKGQSAAQTKPTDWKSTLVGIVSKVTLATEHGTLLYAFDSLAYPGKSVDLIARVLAVRKMDHPKDVTIEFLHAGRSLGKVKTDEEGYAKLVWTPPKAGDYQMTARITAVPDSDYNDMLKVTPTPLLVAARARKSRMIVIDLDHTVVASSFFRVIVGGAKPMPKAAEVIGQLSKKYGIVYLTHRPDLLTVKSKTWLSKNGFPRAPLLVSKLSQAIGDSGKFKTGRLRELRKQYPNVAIGIGDRVTDVKAYVDNGLKAYLIPHYDRNDDDDVDDMAEDIGKIRTDIQVVDGWEQIGASILRGQKFPAAPFARKLRARAEWLRKEKQRKKREKQRREREEEEEDDD</sequence>
<comment type="caution">
    <text evidence="3">The sequence shown here is derived from an EMBL/GenBank/DDBJ whole genome shotgun (WGS) entry which is preliminary data.</text>
</comment>
<reference evidence="3" key="1">
    <citation type="journal article" date="2015" name="Nature">
        <title>Complex archaea that bridge the gap between prokaryotes and eukaryotes.</title>
        <authorList>
            <person name="Spang A."/>
            <person name="Saw J.H."/>
            <person name="Jorgensen S.L."/>
            <person name="Zaremba-Niedzwiedzka K."/>
            <person name="Martijn J."/>
            <person name="Lind A.E."/>
            <person name="van Eijk R."/>
            <person name="Schleper C."/>
            <person name="Guy L."/>
            <person name="Ettema T.J."/>
        </authorList>
    </citation>
    <scope>NUCLEOTIDE SEQUENCE</scope>
</reference>
<dbReference type="AlphaFoldDB" id="A0A0F9GBJ3"/>
<organism evidence="3">
    <name type="scientific">marine sediment metagenome</name>
    <dbReference type="NCBI Taxonomy" id="412755"/>
    <lineage>
        <taxon>unclassified sequences</taxon>
        <taxon>metagenomes</taxon>
        <taxon>ecological metagenomes</taxon>
    </lineage>
</organism>
<dbReference type="InterPro" id="IPR036412">
    <property type="entry name" value="HAD-like_sf"/>
</dbReference>
<dbReference type="Gene3D" id="3.40.50.1000">
    <property type="entry name" value="HAD superfamily/HAD-like"/>
    <property type="match status" value="1"/>
</dbReference>
<feature type="region of interest" description="Disordered" evidence="1">
    <location>
        <begin position="364"/>
        <end position="385"/>
    </location>
</feature>
<proteinExistence type="predicted"/>
<gene>
    <name evidence="3" type="ORF">LCGC14_2141170</name>
</gene>
<protein>
    <recommendedName>
        <fullName evidence="2">LNS2/PITP domain-containing protein</fullName>
    </recommendedName>
</protein>
<evidence type="ECO:0000259" key="2">
    <source>
        <dbReference type="SMART" id="SM00775"/>
    </source>
</evidence>